<keyword evidence="7" id="KW-0496">Mitochondrion</keyword>
<evidence type="ECO:0000256" key="6">
    <source>
        <dbReference type="ARBA" id="ARBA00022989"/>
    </source>
</evidence>
<gene>
    <name evidence="13" type="primary">Aste57867_13206</name>
    <name evidence="12" type="ORF">As57867_013157</name>
    <name evidence="13" type="ORF">ASTE57867_13206</name>
</gene>
<feature type="repeat" description="Solcar" evidence="9">
    <location>
        <begin position="121"/>
        <end position="206"/>
    </location>
</feature>
<comment type="subcellular location">
    <subcellularLocation>
        <location evidence="1">Mitochondrion membrane</location>
        <topology evidence="1">Multi-pass membrane protein</topology>
    </subcellularLocation>
</comment>
<keyword evidence="4 9" id="KW-0812">Transmembrane</keyword>
<dbReference type="GO" id="GO:1902603">
    <property type="term" value="P:carnitine transmembrane transport"/>
    <property type="evidence" value="ECO:0007669"/>
    <property type="project" value="TreeGrafter"/>
</dbReference>
<keyword evidence="14" id="KW-1185">Reference proteome</keyword>
<protein>
    <submittedName>
        <fullName evidence="13">Aste57867_13206 protein</fullName>
    </submittedName>
</protein>
<evidence type="ECO:0000256" key="10">
    <source>
        <dbReference type="RuleBase" id="RU000488"/>
    </source>
</evidence>
<dbReference type="Pfam" id="PF00153">
    <property type="entry name" value="Mito_carr"/>
    <property type="match status" value="3"/>
</dbReference>
<evidence type="ECO:0000313" key="13">
    <source>
        <dbReference type="EMBL" id="VFT90046.1"/>
    </source>
</evidence>
<dbReference type="InterPro" id="IPR023395">
    <property type="entry name" value="MCP_dom_sf"/>
</dbReference>
<dbReference type="Gene3D" id="1.50.40.10">
    <property type="entry name" value="Mitochondrial carrier domain"/>
    <property type="match status" value="1"/>
</dbReference>
<dbReference type="AlphaFoldDB" id="A0A485KY00"/>
<keyword evidence="6 11" id="KW-1133">Transmembrane helix</keyword>
<comment type="similarity">
    <text evidence="2 10">Belongs to the mitochondrial carrier (TC 2.A.29) family.</text>
</comment>
<feature type="transmembrane region" description="Helical" evidence="11">
    <location>
        <begin position="125"/>
        <end position="143"/>
    </location>
</feature>
<evidence type="ECO:0000256" key="5">
    <source>
        <dbReference type="ARBA" id="ARBA00022737"/>
    </source>
</evidence>
<dbReference type="EMBL" id="CAADRA010005459">
    <property type="protein sequence ID" value="VFT90046.1"/>
    <property type="molecule type" value="Genomic_DNA"/>
</dbReference>
<dbReference type="GO" id="GO:0006839">
    <property type="term" value="P:mitochondrial transport"/>
    <property type="evidence" value="ECO:0007669"/>
    <property type="project" value="TreeGrafter"/>
</dbReference>
<evidence type="ECO:0000256" key="1">
    <source>
        <dbReference type="ARBA" id="ARBA00004225"/>
    </source>
</evidence>
<dbReference type="PRINTS" id="PR00926">
    <property type="entry name" value="MITOCARRIER"/>
</dbReference>
<dbReference type="EMBL" id="VJMH01005438">
    <property type="protein sequence ID" value="KAF0695993.1"/>
    <property type="molecule type" value="Genomic_DNA"/>
</dbReference>
<feature type="transmembrane region" description="Helical" evidence="11">
    <location>
        <begin position="84"/>
        <end position="105"/>
    </location>
</feature>
<keyword evidence="3 10" id="KW-0813">Transport</keyword>
<feature type="repeat" description="Solcar" evidence="9">
    <location>
        <begin position="13"/>
        <end position="104"/>
    </location>
</feature>
<reference evidence="13 14" key="1">
    <citation type="submission" date="2019-03" db="EMBL/GenBank/DDBJ databases">
        <authorList>
            <person name="Gaulin E."/>
            <person name="Dumas B."/>
        </authorList>
    </citation>
    <scope>NUCLEOTIDE SEQUENCE [LARGE SCALE GENOMIC DNA]</scope>
    <source>
        <strain evidence="13">CBS 568.67</strain>
    </source>
</reference>
<evidence type="ECO:0000256" key="2">
    <source>
        <dbReference type="ARBA" id="ARBA00006375"/>
    </source>
</evidence>
<dbReference type="InterPro" id="IPR018108">
    <property type="entry name" value="MCP_transmembrane"/>
</dbReference>
<evidence type="ECO:0000256" key="4">
    <source>
        <dbReference type="ARBA" id="ARBA00022692"/>
    </source>
</evidence>
<feature type="transmembrane region" description="Helical" evidence="11">
    <location>
        <begin position="15"/>
        <end position="36"/>
    </location>
</feature>
<dbReference type="SUPFAM" id="SSF103506">
    <property type="entry name" value="Mitochondrial carrier"/>
    <property type="match status" value="1"/>
</dbReference>
<evidence type="ECO:0000256" key="8">
    <source>
        <dbReference type="ARBA" id="ARBA00023136"/>
    </source>
</evidence>
<proteinExistence type="inferred from homology"/>
<name>A0A485KY00_9STRA</name>
<keyword evidence="5" id="KW-0677">Repeat</keyword>
<sequence length="316" mass="34821">MAAEPEFALNVLQTVVTNFLGGTVAGVTGAIVGYPLDTIKSRVQTQKHSFAATLGHSATPLEAFVQSVRNEGFLSLYRGASTQVARSAIGCSILFGLMAQFKILFYTPSDMSMPRSDEAHPKTVLAASAACTGVVESIIYCPFEITMIRMQTTESSKQTTTLQCAKNIYSRYGLQRGLYRGFVPTCSREMVGNTVYFLSYERIKTMLQAQTNLTDMQIYGTSGAAAGVVYWSISFPLDTVKSVIQADAMDPHMRKYKGFGDCVKQLYAEGKVARFFRGLSPCLIRAMPVNAVQFMSFEKSVQVLTRLWQPSKQPQF</sequence>
<dbReference type="Proteomes" id="UP000332933">
    <property type="component" value="Unassembled WGS sequence"/>
</dbReference>
<dbReference type="PROSITE" id="PS50920">
    <property type="entry name" value="SOLCAR"/>
    <property type="match status" value="3"/>
</dbReference>
<evidence type="ECO:0000256" key="3">
    <source>
        <dbReference type="ARBA" id="ARBA00022448"/>
    </source>
</evidence>
<evidence type="ECO:0000313" key="14">
    <source>
        <dbReference type="Proteomes" id="UP000332933"/>
    </source>
</evidence>
<dbReference type="PANTHER" id="PTHR45624">
    <property type="entry name" value="MITOCHONDRIAL BASIC AMINO ACIDS TRANSPORTER-RELATED"/>
    <property type="match status" value="1"/>
</dbReference>
<dbReference type="GO" id="GO:0015227">
    <property type="term" value="F:O-acyl-L-carnitine transmembrane transporter activity"/>
    <property type="evidence" value="ECO:0007669"/>
    <property type="project" value="TreeGrafter"/>
</dbReference>
<keyword evidence="8 9" id="KW-0472">Membrane</keyword>
<dbReference type="InterPro" id="IPR002067">
    <property type="entry name" value="MCP"/>
</dbReference>
<evidence type="ECO:0000313" key="12">
    <source>
        <dbReference type="EMBL" id="KAF0695993.1"/>
    </source>
</evidence>
<dbReference type="InterPro" id="IPR050567">
    <property type="entry name" value="Mitochondrial_Carrier"/>
</dbReference>
<dbReference type="GO" id="GO:0031966">
    <property type="term" value="C:mitochondrial membrane"/>
    <property type="evidence" value="ECO:0007669"/>
    <property type="project" value="UniProtKB-SubCell"/>
</dbReference>
<feature type="repeat" description="Solcar" evidence="9">
    <location>
        <begin position="214"/>
        <end position="303"/>
    </location>
</feature>
<dbReference type="PANTHER" id="PTHR45624:SF4">
    <property type="entry name" value="CONGESTED-LIKE TRACHEA PROTEIN-RELATED"/>
    <property type="match status" value="1"/>
</dbReference>
<reference evidence="12" key="2">
    <citation type="submission" date="2019-06" db="EMBL/GenBank/DDBJ databases">
        <title>Genomics analysis of Aphanomyces spp. identifies a new class of oomycete effector associated with host adaptation.</title>
        <authorList>
            <person name="Gaulin E."/>
        </authorList>
    </citation>
    <scope>NUCLEOTIDE SEQUENCE</scope>
    <source>
        <strain evidence="12">CBS 578.67</strain>
    </source>
</reference>
<organism evidence="13 14">
    <name type="scientific">Aphanomyces stellatus</name>
    <dbReference type="NCBI Taxonomy" id="120398"/>
    <lineage>
        <taxon>Eukaryota</taxon>
        <taxon>Sar</taxon>
        <taxon>Stramenopiles</taxon>
        <taxon>Oomycota</taxon>
        <taxon>Saprolegniomycetes</taxon>
        <taxon>Saprolegniales</taxon>
        <taxon>Verrucalvaceae</taxon>
        <taxon>Aphanomyces</taxon>
    </lineage>
</organism>
<evidence type="ECO:0000256" key="11">
    <source>
        <dbReference type="SAM" id="Phobius"/>
    </source>
</evidence>
<dbReference type="OrthoDB" id="409586at2759"/>
<evidence type="ECO:0000256" key="9">
    <source>
        <dbReference type="PROSITE-ProRule" id="PRU00282"/>
    </source>
</evidence>
<evidence type="ECO:0000256" key="7">
    <source>
        <dbReference type="ARBA" id="ARBA00023128"/>
    </source>
</evidence>
<accession>A0A485KY00</accession>